<name>A0A433W9W0_9BACT</name>
<keyword evidence="1 3" id="KW-0378">Hydrolase</keyword>
<dbReference type="Pfam" id="PF00857">
    <property type="entry name" value="Isochorismatase"/>
    <property type="match status" value="1"/>
</dbReference>
<dbReference type="Gene3D" id="3.40.50.850">
    <property type="entry name" value="Isochorismatase-like"/>
    <property type="match status" value="1"/>
</dbReference>
<comment type="caution">
    <text evidence="3">The sequence shown here is derived from an EMBL/GenBank/DDBJ whole genome shotgun (WGS) entry which is preliminary data.</text>
</comment>
<evidence type="ECO:0000259" key="2">
    <source>
        <dbReference type="Pfam" id="PF00857"/>
    </source>
</evidence>
<feature type="domain" description="Isochorismatase-like" evidence="2">
    <location>
        <begin position="21"/>
        <end position="163"/>
    </location>
</feature>
<dbReference type="SUPFAM" id="SSF52499">
    <property type="entry name" value="Isochorismatase-like hydrolases"/>
    <property type="match status" value="1"/>
</dbReference>
<dbReference type="EMBL" id="RIAR02000001">
    <property type="protein sequence ID" value="NSL87233.1"/>
    <property type="molecule type" value="Genomic_DNA"/>
</dbReference>
<dbReference type="InterPro" id="IPR050272">
    <property type="entry name" value="Isochorismatase-like_hydrls"/>
</dbReference>
<dbReference type="GO" id="GO:0016787">
    <property type="term" value="F:hydrolase activity"/>
    <property type="evidence" value="ECO:0007669"/>
    <property type="project" value="UniProtKB-KW"/>
</dbReference>
<dbReference type="AlphaFoldDB" id="A0A433W9W0"/>
<reference evidence="3" key="1">
    <citation type="submission" date="2020-05" db="EMBL/GenBank/DDBJ databases">
        <title>Chitinophaga laudate sp. nov., isolated from a tropical peat swamp.</title>
        <authorList>
            <person name="Goh C.B.S."/>
            <person name="Lee M.S."/>
            <person name="Parimannan S."/>
            <person name="Pasbakhsh P."/>
            <person name="Yule C.M."/>
            <person name="Rajandas H."/>
            <person name="Loke S."/>
            <person name="Croft L."/>
            <person name="Tan J.B.L."/>
        </authorList>
    </citation>
    <scope>NUCLEOTIDE SEQUENCE</scope>
    <source>
        <strain evidence="3">Mgbs1</strain>
    </source>
</reference>
<dbReference type="OrthoDB" id="9791276at2"/>
<evidence type="ECO:0000256" key="1">
    <source>
        <dbReference type="ARBA" id="ARBA00022801"/>
    </source>
</evidence>
<dbReference type="PANTHER" id="PTHR43540:SF1">
    <property type="entry name" value="ISOCHORISMATASE HYDROLASE"/>
    <property type="match status" value="1"/>
</dbReference>
<accession>A0A433W9W0</accession>
<keyword evidence="4" id="KW-1185">Reference proteome</keyword>
<dbReference type="InterPro" id="IPR000868">
    <property type="entry name" value="Isochorismatase-like_dom"/>
</dbReference>
<dbReference type="Proteomes" id="UP000281028">
    <property type="component" value="Unassembled WGS sequence"/>
</dbReference>
<evidence type="ECO:0000313" key="3">
    <source>
        <dbReference type="EMBL" id="NSL87233.1"/>
    </source>
</evidence>
<protein>
    <submittedName>
        <fullName evidence="3">Cysteine hydrolase</fullName>
    </submittedName>
</protein>
<dbReference type="InterPro" id="IPR036380">
    <property type="entry name" value="Isochorismatase-like_sf"/>
</dbReference>
<evidence type="ECO:0000313" key="4">
    <source>
        <dbReference type="Proteomes" id="UP000281028"/>
    </source>
</evidence>
<dbReference type="CDD" id="cd01014">
    <property type="entry name" value="nicotinamidase_related"/>
    <property type="match status" value="1"/>
</dbReference>
<sequence length="195" mass="20927">MALLSLLFAGKVSAQASHKKALLIIDVQNDYFKGGKMELSEPDAAAANISLILAESRKKGIPVIHVQHAATEGFLVANTTGAEIHASVRPVAGEKIITKHYPNSFRETTLAEYLKAAGITDLVITGMMTHACVDATTRAAKDLGFNCTVIADACATRDLEVNHQLVPAAEVQRSLMGALAFYYAAIVNTKEYLNR</sequence>
<organism evidence="3 4">
    <name type="scientific">Chitinophaga solisilvae</name>
    <dbReference type="NCBI Taxonomy" id="1233460"/>
    <lineage>
        <taxon>Bacteria</taxon>
        <taxon>Pseudomonadati</taxon>
        <taxon>Bacteroidota</taxon>
        <taxon>Chitinophagia</taxon>
        <taxon>Chitinophagales</taxon>
        <taxon>Chitinophagaceae</taxon>
        <taxon>Chitinophaga</taxon>
    </lineage>
</organism>
<gene>
    <name evidence="3" type="ORF">ECE50_010360</name>
</gene>
<dbReference type="PANTHER" id="PTHR43540">
    <property type="entry name" value="PEROXYUREIDOACRYLATE/UREIDOACRYLATE AMIDOHYDROLASE-RELATED"/>
    <property type="match status" value="1"/>
</dbReference>
<proteinExistence type="predicted"/>